<organism evidence="1 2">
    <name type="scientific">Colletotrichum kahawae</name>
    <name type="common">Coffee berry disease fungus</name>
    <dbReference type="NCBI Taxonomy" id="34407"/>
    <lineage>
        <taxon>Eukaryota</taxon>
        <taxon>Fungi</taxon>
        <taxon>Dikarya</taxon>
        <taxon>Ascomycota</taxon>
        <taxon>Pezizomycotina</taxon>
        <taxon>Sordariomycetes</taxon>
        <taxon>Hypocreomycetidae</taxon>
        <taxon>Glomerellales</taxon>
        <taxon>Glomerellaceae</taxon>
        <taxon>Colletotrichum</taxon>
        <taxon>Colletotrichum gloeosporioides species complex</taxon>
    </lineage>
</organism>
<evidence type="ECO:0008006" key="3">
    <source>
        <dbReference type="Google" id="ProtNLM"/>
    </source>
</evidence>
<sequence>MLHLLDLPAEILLHVISQFADPDRGRYHSVHNRRICGDDTLDVARLHYDLAAMAVLCRTSHRLRDFTEPFLFSFVWLPSPTIRQLLSIMRCWNARPIRSKFVKRLVCEPISADDYMSEEDAAVVVRLASEMNVELPDGWAQSDNNIDLATEILALRATNVESLELNFRRVGSTLFKCLLPGAEAMSIQPPRFRHLRHLHLEKMPHENFFRDEGIQHILDEAPYLASLETSGITFNPSRPFKAPNLITCRLRLDASRPQSNAPEHVVSSISRLAHLEVRTKAFMSTQRAGLILRALLRHASTLQTLSMPSGSQPQDHDALEPLRELVNLVTFEIVLRHPWAEEARSMPHFCLPPSLKTLRLLVTMNHPTEMPNIAEWAVKMRKFGSPGLRVLIVGKDFDRNVAINAYSITMSKEFGL</sequence>
<proteinExistence type="predicted"/>
<gene>
    <name evidence="1" type="ORF">CKAH01_07053</name>
</gene>
<accession>A0AAD9Y515</accession>
<evidence type="ECO:0000313" key="2">
    <source>
        <dbReference type="Proteomes" id="UP001281614"/>
    </source>
</evidence>
<protein>
    <recommendedName>
        <fullName evidence="3">F-box domain-containing protein</fullName>
    </recommendedName>
</protein>
<dbReference type="Proteomes" id="UP001281614">
    <property type="component" value="Unassembled WGS sequence"/>
</dbReference>
<dbReference type="Gene3D" id="3.80.10.10">
    <property type="entry name" value="Ribonuclease Inhibitor"/>
    <property type="match status" value="1"/>
</dbReference>
<comment type="caution">
    <text evidence="1">The sequence shown here is derived from an EMBL/GenBank/DDBJ whole genome shotgun (WGS) entry which is preliminary data.</text>
</comment>
<name>A0AAD9Y515_COLKA</name>
<keyword evidence="2" id="KW-1185">Reference proteome</keyword>
<evidence type="ECO:0000313" key="1">
    <source>
        <dbReference type="EMBL" id="KAK2740775.1"/>
    </source>
</evidence>
<reference evidence="1" key="1">
    <citation type="submission" date="2023-02" db="EMBL/GenBank/DDBJ databases">
        <title>Colletotrichum kahawae CIFC_Que2 genome sequencing and assembly.</title>
        <authorList>
            <person name="Baroncelli R."/>
        </authorList>
    </citation>
    <scope>NUCLEOTIDE SEQUENCE</scope>
    <source>
        <strain evidence="1">CIFC_Que2</strain>
    </source>
</reference>
<dbReference type="InterPro" id="IPR032675">
    <property type="entry name" value="LRR_dom_sf"/>
</dbReference>
<dbReference type="AlphaFoldDB" id="A0AAD9Y515"/>
<dbReference type="EMBL" id="VYYT01000345">
    <property type="protein sequence ID" value="KAK2740775.1"/>
    <property type="molecule type" value="Genomic_DNA"/>
</dbReference>